<dbReference type="KEGG" id="lgi:LOTGIDRAFT_105241"/>
<dbReference type="HOGENOM" id="CLU_2419337_0_0_1"/>
<evidence type="ECO:0008006" key="3">
    <source>
        <dbReference type="Google" id="ProtNLM"/>
    </source>
</evidence>
<evidence type="ECO:0000313" key="2">
    <source>
        <dbReference type="Proteomes" id="UP000030746"/>
    </source>
</evidence>
<sequence length="92" mass="10610">IFNNDLVYAYKSGYSCLTAIRNISENIYRSLIHNELCGLIFIDFKKAFDLVNHSLLLDKPKSYKPTGNFTDFLSYVKGNRGVMLMVHYLHSV</sequence>
<keyword evidence="2" id="KW-1185">Reference proteome</keyword>
<dbReference type="OrthoDB" id="445826at2759"/>
<protein>
    <recommendedName>
        <fullName evidence="3">Reverse transcriptase domain-containing protein</fullName>
    </recommendedName>
</protein>
<proteinExistence type="predicted"/>
<dbReference type="RefSeq" id="XP_009057843.1">
    <property type="nucleotide sequence ID" value="XM_009059595.1"/>
</dbReference>
<reference evidence="1 2" key="1">
    <citation type="journal article" date="2013" name="Nature">
        <title>Insights into bilaterian evolution from three spiralian genomes.</title>
        <authorList>
            <person name="Simakov O."/>
            <person name="Marletaz F."/>
            <person name="Cho S.J."/>
            <person name="Edsinger-Gonzales E."/>
            <person name="Havlak P."/>
            <person name="Hellsten U."/>
            <person name="Kuo D.H."/>
            <person name="Larsson T."/>
            <person name="Lv J."/>
            <person name="Arendt D."/>
            <person name="Savage R."/>
            <person name="Osoegawa K."/>
            <person name="de Jong P."/>
            <person name="Grimwood J."/>
            <person name="Chapman J.A."/>
            <person name="Shapiro H."/>
            <person name="Aerts A."/>
            <person name="Otillar R.P."/>
            <person name="Terry A.Y."/>
            <person name="Boore J.L."/>
            <person name="Grigoriev I.V."/>
            <person name="Lindberg D.R."/>
            <person name="Seaver E.C."/>
            <person name="Weisblat D.A."/>
            <person name="Putnam N.H."/>
            <person name="Rokhsar D.S."/>
        </authorList>
    </citation>
    <scope>NUCLEOTIDE SEQUENCE [LARGE SCALE GENOMIC DNA]</scope>
</reference>
<accession>V4ACT7</accession>
<name>V4ACT7_LOTGI</name>
<gene>
    <name evidence="1" type="ORF">LOTGIDRAFT_105241</name>
</gene>
<dbReference type="EMBL" id="KB202283">
    <property type="protein sequence ID" value="ESO91136.1"/>
    <property type="molecule type" value="Genomic_DNA"/>
</dbReference>
<feature type="non-terminal residue" evidence="1">
    <location>
        <position position="1"/>
    </location>
</feature>
<dbReference type="GeneID" id="20229958"/>
<evidence type="ECO:0000313" key="1">
    <source>
        <dbReference type="EMBL" id="ESO91136.1"/>
    </source>
</evidence>
<organism evidence="1 2">
    <name type="scientific">Lottia gigantea</name>
    <name type="common">Giant owl limpet</name>
    <dbReference type="NCBI Taxonomy" id="225164"/>
    <lineage>
        <taxon>Eukaryota</taxon>
        <taxon>Metazoa</taxon>
        <taxon>Spiralia</taxon>
        <taxon>Lophotrochozoa</taxon>
        <taxon>Mollusca</taxon>
        <taxon>Gastropoda</taxon>
        <taxon>Patellogastropoda</taxon>
        <taxon>Lottioidea</taxon>
        <taxon>Lottiidae</taxon>
        <taxon>Lottia</taxon>
    </lineage>
</organism>
<dbReference type="Proteomes" id="UP000030746">
    <property type="component" value="Unassembled WGS sequence"/>
</dbReference>
<dbReference type="CTD" id="20229958"/>
<dbReference type="AlphaFoldDB" id="V4ACT7"/>